<sequence>MVVTGGVLAGCSVPGEAVDVPAPPAVRAVVVWSNSLCAKAKSVDELRGQANAAIEPAQAERYLDGITSSVDDLVADLKDVEPTRIASADGYVSGLVKALETIRPRLPASNDPAVSGLPEAQKVSKARQIAAVVAEIAPQVPLLASVAGGTPELDTAYDLAPGCDPVGPRAPARQSVVWADSMCATAKAVQGLPAAVPQVSADLLGSAELGMFISSGESRVKELSESVGKLAPIGVKAADEYRSRMQAALKDAAGKLPRDVGMRDFWSVPTDARKAEAGKVVEAYGLIRPTAAGLDLAVRTDAALGAAYDLAPRCTPAGASELPPARNGSDLGSCASGTCQVQVTGRAEVTIDGRLFVVTVRDGGVSVANGTAVTRMQSGSGSSSFGQTGGKTVRFRVLGLTATSTVLSISST</sequence>
<reference evidence="2" key="1">
    <citation type="journal article" date="2019" name="Int. J. Syst. Evol. Microbiol.">
        <title>The Global Catalogue of Microorganisms (GCM) 10K type strain sequencing project: providing services to taxonomists for standard genome sequencing and annotation.</title>
        <authorList>
            <consortium name="The Broad Institute Genomics Platform"/>
            <consortium name="The Broad Institute Genome Sequencing Center for Infectious Disease"/>
            <person name="Wu L."/>
            <person name="Ma J."/>
        </authorList>
    </citation>
    <scope>NUCLEOTIDE SEQUENCE [LARGE SCALE GENOMIC DNA]</scope>
    <source>
        <strain evidence="2">JCM 17342</strain>
    </source>
</reference>
<comment type="caution">
    <text evidence="1">The sequence shown here is derived from an EMBL/GenBank/DDBJ whole genome shotgun (WGS) entry which is preliminary data.</text>
</comment>
<accession>A0ABP7T2B4</accession>
<dbReference type="Proteomes" id="UP001501747">
    <property type="component" value="Unassembled WGS sequence"/>
</dbReference>
<name>A0ABP7T2B4_9PSEU</name>
<organism evidence="1 2">
    <name type="scientific">Allokutzneria multivorans</name>
    <dbReference type="NCBI Taxonomy" id="1142134"/>
    <lineage>
        <taxon>Bacteria</taxon>
        <taxon>Bacillati</taxon>
        <taxon>Actinomycetota</taxon>
        <taxon>Actinomycetes</taxon>
        <taxon>Pseudonocardiales</taxon>
        <taxon>Pseudonocardiaceae</taxon>
        <taxon>Allokutzneria</taxon>
    </lineage>
</organism>
<evidence type="ECO:0000313" key="2">
    <source>
        <dbReference type="Proteomes" id="UP001501747"/>
    </source>
</evidence>
<keyword evidence="2" id="KW-1185">Reference proteome</keyword>
<evidence type="ECO:0000313" key="1">
    <source>
        <dbReference type="EMBL" id="GAA4019819.1"/>
    </source>
</evidence>
<gene>
    <name evidence="1" type="ORF">GCM10022247_49470</name>
</gene>
<proteinExistence type="predicted"/>
<protein>
    <submittedName>
        <fullName evidence="1">Uncharacterized protein</fullName>
    </submittedName>
</protein>
<dbReference type="EMBL" id="BAABAL010000018">
    <property type="protein sequence ID" value="GAA4019819.1"/>
    <property type="molecule type" value="Genomic_DNA"/>
</dbReference>